<gene>
    <name evidence="1" type="ORF">DUNSADRAFT_15882</name>
</gene>
<sequence>MDSVYQLVPQFRKPTKLIVAGVPSLERSPIFSAVPMIPKVLVETVQAALSVAAQTHNNLLKARIAKLQSLEIPRSDIHVRYLDFDSILNSIESDASNLGISVTDQPCLQFKTFKRYSFEDLQSACEDPSEYTFLDPIHPTSSIHLELAKFIAAAIED</sequence>
<evidence type="ECO:0000313" key="1">
    <source>
        <dbReference type="EMBL" id="KAF5829583.1"/>
    </source>
</evidence>
<dbReference type="EMBL" id="MU070141">
    <property type="protein sequence ID" value="KAF5829583.1"/>
    <property type="molecule type" value="Genomic_DNA"/>
</dbReference>
<accession>A0ABQ7G4P9</accession>
<dbReference type="InterPro" id="IPR036514">
    <property type="entry name" value="SGNH_hydro_sf"/>
</dbReference>
<keyword evidence="2" id="KW-1185">Reference proteome</keyword>
<organism evidence="1 2">
    <name type="scientific">Dunaliella salina</name>
    <name type="common">Green alga</name>
    <name type="synonym">Protococcus salinus</name>
    <dbReference type="NCBI Taxonomy" id="3046"/>
    <lineage>
        <taxon>Eukaryota</taxon>
        <taxon>Viridiplantae</taxon>
        <taxon>Chlorophyta</taxon>
        <taxon>core chlorophytes</taxon>
        <taxon>Chlorophyceae</taxon>
        <taxon>CS clade</taxon>
        <taxon>Chlamydomonadales</taxon>
        <taxon>Dunaliellaceae</taxon>
        <taxon>Dunaliella</taxon>
    </lineage>
</organism>
<reference evidence="1" key="1">
    <citation type="submission" date="2017-08" db="EMBL/GenBank/DDBJ databases">
        <authorList>
            <person name="Polle J.E."/>
            <person name="Barry K."/>
            <person name="Cushman J."/>
            <person name="Schmutz J."/>
            <person name="Tran D."/>
            <person name="Hathwaick L.T."/>
            <person name="Yim W.C."/>
            <person name="Jenkins J."/>
            <person name="Mckie-Krisberg Z.M."/>
            <person name="Prochnik S."/>
            <person name="Lindquist E."/>
            <person name="Dockter R.B."/>
            <person name="Adam C."/>
            <person name="Molina H."/>
            <person name="Bunkerborg J."/>
            <person name="Jin E."/>
            <person name="Buchheim M."/>
            <person name="Magnuson J."/>
        </authorList>
    </citation>
    <scope>NUCLEOTIDE SEQUENCE</scope>
    <source>
        <strain evidence="1">CCAP 19/18</strain>
    </source>
</reference>
<dbReference type="Proteomes" id="UP000815325">
    <property type="component" value="Unassembled WGS sequence"/>
</dbReference>
<proteinExistence type="predicted"/>
<evidence type="ECO:0000313" key="2">
    <source>
        <dbReference type="Proteomes" id="UP000815325"/>
    </source>
</evidence>
<comment type="caution">
    <text evidence="1">The sequence shown here is derived from an EMBL/GenBank/DDBJ whole genome shotgun (WGS) entry which is preliminary data.</text>
</comment>
<protein>
    <submittedName>
        <fullName evidence="1">Uncharacterized protein</fullName>
    </submittedName>
</protein>
<name>A0ABQ7G4P9_DUNSA</name>
<dbReference type="Gene3D" id="3.40.50.1110">
    <property type="entry name" value="SGNH hydrolase"/>
    <property type="match status" value="1"/>
</dbReference>